<dbReference type="EMBL" id="JBDXSU010000013">
    <property type="protein sequence ID" value="MFB5191762.1"/>
    <property type="molecule type" value="Genomic_DNA"/>
</dbReference>
<dbReference type="Proteomes" id="UP001579974">
    <property type="component" value="Unassembled WGS sequence"/>
</dbReference>
<organism evidence="1 2">
    <name type="scientific">Alicyclobacillus fastidiosus</name>
    <dbReference type="NCBI Taxonomy" id="392011"/>
    <lineage>
        <taxon>Bacteria</taxon>
        <taxon>Bacillati</taxon>
        <taxon>Bacillota</taxon>
        <taxon>Bacilli</taxon>
        <taxon>Bacillales</taxon>
        <taxon>Alicyclobacillaceae</taxon>
        <taxon>Alicyclobacillus</taxon>
    </lineage>
</organism>
<comment type="caution">
    <text evidence="1">The sequence shown here is derived from an EMBL/GenBank/DDBJ whole genome shotgun (WGS) entry which is preliminary data.</text>
</comment>
<protein>
    <recommendedName>
        <fullName evidence="3">Resolvase/invertase-type recombinase catalytic domain-containing protein</fullName>
    </recommendedName>
</protein>
<evidence type="ECO:0000313" key="2">
    <source>
        <dbReference type="Proteomes" id="UP001579974"/>
    </source>
</evidence>
<accession>A0ABV5AJ99</accession>
<reference evidence="1 2" key="1">
    <citation type="journal article" date="2024" name="Int. J. Mol. Sci.">
        <title>Exploration of Alicyclobacillus spp. Genome in Search of Antibiotic Resistance.</title>
        <authorList>
            <person name="Bucka-Kolendo J."/>
            <person name="Kiousi D.E."/>
            <person name="Dekowska A."/>
            <person name="Mikolajczuk-Szczyrba A."/>
            <person name="Karadedos D.M."/>
            <person name="Michael P."/>
            <person name="Galanis A."/>
            <person name="Sokolowska B."/>
        </authorList>
    </citation>
    <scope>NUCLEOTIDE SEQUENCE [LARGE SCALE GENOMIC DNA]</scope>
    <source>
        <strain evidence="1 2">KKP 3000</strain>
    </source>
</reference>
<dbReference type="RefSeq" id="WP_275474100.1">
    <property type="nucleotide sequence ID" value="NZ_CP162940.1"/>
</dbReference>
<proteinExistence type="predicted"/>
<evidence type="ECO:0000313" key="1">
    <source>
        <dbReference type="EMBL" id="MFB5191762.1"/>
    </source>
</evidence>
<gene>
    <name evidence="1" type="ORF">KKP3000_000542</name>
</gene>
<sequence length="67" mass="7590">MSIKAIGYTRSSIESHEALVTQLMAIHEYCLKRGHVLDKNCMDTSDTCSDLRICSPPFHQLTTMSWS</sequence>
<name>A0ABV5AJ99_9BACL</name>
<keyword evidence="2" id="KW-1185">Reference proteome</keyword>
<evidence type="ECO:0008006" key="3">
    <source>
        <dbReference type="Google" id="ProtNLM"/>
    </source>
</evidence>